<gene>
    <name evidence="8" type="primary">clpA</name>
    <name evidence="8" type="ORF">JBF11_00180</name>
</gene>
<dbReference type="Proteomes" id="UP001058120">
    <property type="component" value="Chromosome"/>
</dbReference>
<dbReference type="GO" id="GO:0005524">
    <property type="term" value="F:ATP binding"/>
    <property type="evidence" value="ECO:0007669"/>
    <property type="project" value="UniProtKB-KW"/>
</dbReference>
<dbReference type="Pfam" id="PF00004">
    <property type="entry name" value="AAA"/>
    <property type="match status" value="1"/>
</dbReference>
<feature type="domain" description="AAA+ ATPase" evidence="6">
    <location>
        <begin position="511"/>
        <end position="679"/>
    </location>
</feature>
<evidence type="ECO:0000313" key="9">
    <source>
        <dbReference type="Proteomes" id="UP001058120"/>
    </source>
</evidence>
<dbReference type="InterPro" id="IPR041546">
    <property type="entry name" value="ClpA/ClpB_AAA_lid"/>
</dbReference>
<comment type="similarity">
    <text evidence="5">Belongs to the ClpA/ClpB family.</text>
</comment>
<dbReference type="InterPro" id="IPR003959">
    <property type="entry name" value="ATPase_AAA_core"/>
</dbReference>
<evidence type="ECO:0000259" key="6">
    <source>
        <dbReference type="SMART" id="SM00382"/>
    </source>
</evidence>
<evidence type="ECO:0000256" key="3">
    <source>
        <dbReference type="ARBA" id="ARBA00022840"/>
    </source>
</evidence>
<dbReference type="InterPro" id="IPR004176">
    <property type="entry name" value="Clp_R_N"/>
</dbReference>
<keyword evidence="4 5" id="KW-0143">Chaperone</keyword>
<dbReference type="NCBIfam" id="TIGR02639">
    <property type="entry name" value="ClpA"/>
    <property type="match status" value="1"/>
</dbReference>
<dbReference type="InterPro" id="IPR019489">
    <property type="entry name" value="Clp_ATPase_C"/>
</dbReference>
<keyword evidence="3 5" id="KW-0067">ATP-binding</keyword>
<feature type="domain" description="AAA+ ATPase" evidence="6">
    <location>
        <begin position="223"/>
        <end position="367"/>
    </location>
</feature>
<dbReference type="InterPro" id="IPR028299">
    <property type="entry name" value="ClpA/B_CS2"/>
</dbReference>
<dbReference type="PRINTS" id="PR00300">
    <property type="entry name" value="CLPPROTEASEA"/>
</dbReference>
<dbReference type="PANTHER" id="PTHR11638:SF111">
    <property type="entry name" value="ATP-DEPENDENT CLP PROTEASE ATP-BINDING SUBUNIT CLPA"/>
    <property type="match status" value="1"/>
</dbReference>
<proteinExistence type="inferred from homology"/>
<evidence type="ECO:0000259" key="7">
    <source>
        <dbReference type="SMART" id="SM01086"/>
    </source>
</evidence>
<accession>A0ABY5Y3C8</accession>
<dbReference type="InterPro" id="IPR036628">
    <property type="entry name" value="Clp_N_dom_sf"/>
</dbReference>
<dbReference type="SUPFAM" id="SSF52540">
    <property type="entry name" value="P-loop containing nucleoside triphosphate hydrolases"/>
    <property type="match status" value="2"/>
</dbReference>
<sequence>MMGRSLMQALALAVLQIRNKRHEFMTLEHILLAVTFEKTGQRILAACNIDIHELRHNLEQYLEENMTTVAPEDKGEIVQTPAVTRVLERCLREQAQTNKQAEIGNFLIHLYSEQDSWAAYFIKKQGVILAHIKDIVSREAAKFSQPADNIIISDINEITNPEDVQQYKNSLQKNPGEAKEEKQSALDLFAVDLIAKANNGKIDPLIGRGNELQRTLEVLSRRKKNNPLFLGEPGTGKTAIAEGVALAVAKGDVPKDFQDCRIFALDLGALLAGAKYRGDFENRLKQVVAELQKLPNSILVIDEIHTLVGAGATSGGSMDASNLLKPILASGDLRCIGSTTYEEYRNHFEKDRALSRRFQVIDVKEPSRDDCLSILKGLQRYYEKFHTVRYGKGVLEAAVDLSIKYMQDRLLPDKAIDILDEAAASVKLGFYASAKDNGKNRALPVTVKHIEETIARMKNIPPSQVSMDEKHKLRTLKTDLLARIFGQEQAIETVSNAIWRARAGLNGENRPQASFLFHGPTGVGKTELAKNIAELLQIPFLRFDMSEYMEKHAVARLIGSPPGYVGFEQGGLLTDAIRKTPHAVLLLDEIEKAHPDIYNILLQVMDYATLTDNNGYKADFRHVILIMTTNAGANEMQSRTLGFVDKGKASGKSIKAVENTFSPEFRNRLDALIGFNSLTIEQMHPIVDKVLLSLKNGLFEKKVFFELTSSARDWLARKGYDAKLGARPLQRLIRTEIEDVLAREVLFGKLAKGGKVKAIAQTPQAEHLDFIFEKTPVRQKEKIKETA</sequence>
<dbReference type="Gene3D" id="1.10.1780.10">
    <property type="entry name" value="Clp, N-terminal domain"/>
    <property type="match status" value="1"/>
</dbReference>
<evidence type="ECO:0000256" key="4">
    <source>
        <dbReference type="ARBA" id="ARBA00023186"/>
    </source>
</evidence>
<evidence type="ECO:0000256" key="5">
    <source>
        <dbReference type="RuleBase" id="RU004432"/>
    </source>
</evidence>
<dbReference type="SMART" id="SM01086">
    <property type="entry name" value="ClpB_D2-small"/>
    <property type="match status" value="1"/>
</dbReference>
<dbReference type="CDD" id="cd00009">
    <property type="entry name" value="AAA"/>
    <property type="match status" value="1"/>
</dbReference>
<dbReference type="InterPro" id="IPR003593">
    <property type="entry name" value="AAA+_ATPase"/>
</dbReference>
<dbReference type="Pfam" id="PF17871">
    <property type="entry name" value="AAA_lid_9"/>
    <property type="match status" value="1"/>
</dbReference>
<evidence type="ECO:0000256" key="1">
    <source>
        <dbReference type="ARBA" id="ARBA00022737"/>
    </source>
</evidence>
<organism evidence="8 9">
    <name type="scientific">Taurinivorans muris</name>
    <dbReference type="NCBI Taxonomy" id="2787751"/>
    <lineage>
        <taxon>Bacteria</taxon>
        <taxon>Pseudomonadati</taxon>
        <taxon>Thermodesulfobacteriota</taxon>
        <taxon>Desulfovibrionia</taxon>
        <taxon>Desulfovibrionales</taxon>
        <taxon>Desulfovibrionaceae</taxon>
        <taxon>Taurinivorans</taxon>
    </lineage>
</organism>
<evidence type="ECO:0000256" key="2">
    <source>
        <dbReference type="ARBA" id="ARBA00022741"/>
    </source>
</evidence>
<dbReference type="SUPFAM" id="SSF81923">
    <property type="entry name" value="Double Clp-N motif"/>
    <property type="match status" value="1"/>
</dbReference>
<dbReference type="Pfam" id="PF10431">
    <property type="entry name" value="ClpB_D2-small"/>
    <property type="match status" value="1"/>
</dbReference>
<dbReference type="Pfam" id="PF02861">
    <property type="entry name" value="Clp_N"/>
    <property type="match status" value="1"/>
</dbReference>
<dbReference type="GO" id="GO:0008233">
    <property type="term" value="F:peptidase activity"/>
    <property type="evidence" value="ECO:0007669"/>
    <property type="project" value="UniProtKB-KW"/>
</dbReference>
<dbReference type="SMART" id="SM00382">
    <property type="entry name" value="AAA"/>
    <property type="match status" value="2"/>
</dbReference>
<dbReference type="PROSITE" id="PS00870">
    <property type="entry name" value="CLPAB_1"/>
    <property type="match status" value="1"/>
</dbReference>
<name>A0ABY5Y3C8_9BACT</name>
<dbReference type="Pfam" id="PF07724">
    <property type="entry name" value="AAA_2"/>
    <property type="match status" value="1"/>
</dbReference>
<feature type="domain" description="Clp ATPase C-terminal" evidence="7">
    <location>
        <begin position="678"/>
        <end position="770"/>
    </location>
</feature>
<dbReference type="Gene3D" id="3.40.50.300">
    <property type="entry name" value="P-loop containing nucleotide triphosphate hydrolases"/>
    <property type="match status" value="2"/>
</dbReference>
<dbReference type="Gene3D" id="1.10.8.60">
    <property type="match status" value="2"/>
</dbReference>
<keyword evidence="8" id="KW-0378">Hydrolase</keyword>
<reference evidence="8" key="1">
    <citation type="submission" date="2020-12" db="EMBL/GenBank/DDBJ databases">
        <title>Taurinivorans muris gen. nov., sp. nov., fundamental and realized metabolic niche of a ubiquitous sulfidogenic bacterium in the murine intestine.</title>
        <authorList>
            <person name="Ye H."/>
            <person name="Hanson B.T."/>
            <person name="Loy A."/>
        </authorList>
    </citation>
    <scope>NUCLEOTIDE SEQUENCE</scope>
    <source>
        <strain evidence="8">LT0009</strain>
    </source>
</reference>
<dbReference type="GO" id="GO:0006508">
    <property type="term" value="P:proteolysis"/>
    <property type="evidence" value="ECO:0007669"/>
    <property type="project" value="UniProtKB-KW"/>
</dbReference>
<keyword evidence="8" id="KW-0645">Protease</keyword>
<dbReference type="EMBL" id="CP065938">
    <property type="protein sequence ID" value="UWX06690.1"/>
    <property type="molecule type" value="Genomic_DNA"/>
</dbReference>
<protein>
    <submittedName>
        <fullName evidence="8">ATP-dependent Clp protease ATP-binding subunit ClpA</fullName>
    </submittedName>
</protein>
<dbReference type="InterPro" id="IPR013461">
    <property type="entry name" value="ClpA"/>
</dbReference>
<keyword evidence="1" id="KW-0677">Repeat</keyword>
<dbReference type="CDD" id="cd19499">
    <property type="entry name" value="RecA-like_ClpB_Hsp104-like"/>
    <property type="match status" value="1"/>
</dbReference>
<evidence type="ECO:0000313" key="8">
    <source>
        <dbReference type="EMBL" id="UWX06690.1"/>
    </source>
</evidence>
<keyword evidence="9" id="KW-1185">Reference proteome</keyword>
<dbReference type="PROSITE" id="PS00871">
    <property type="entry name" value="CLPAB_2"/>
    <property type="match status" value="1"/>
</dbReference>
<dbReference type="InterPro" id="IPR027417">
    <property type="entry name" value="P-loop_NTPase"/>
</dbReference>
<dbReference type="PANTHER" id="PTHR11638">
    <property type="entry name" value="ATP-DEPENDENT CLP PROTEASE"/>
    <property type="match status" value="1"/>
</dbReference>
<keyword evidence="2 5" id="KW-0547">Nucleotide-binding</keyword>
<dbReference type="InterPro" id="IPR050130">
    <property type="entry name" value="ClpA_ClpB"/>
</dbReference>
<dbReference type="InterPro" id="IPR018368">
    <property type="entry name" value="ClpA/B_CS1"/>
</dbReference>
<dbReference type="InterPro" id="IPR001270">
    <property type="entry name" value="ClpA/B"/>
</dbReference>